<evidence type="ECO:0000313" key="1">
    <source>
        <dbReference type="EMBL" id="MBD2771893.1"/>
    </source>
</evidence>
<sequence>MSHFSTKTTIGVIKHNVKHLLGVKDTALVKKWAIENGLGKLDMRRKYCWQLVLEAVFVAIHKSRSLCGMGQLEQEWAIAA</sequence>
<name>A0A8J6XDY7_9CYAN</name>
<dbReference type="RefSeq" id="WP_190826180.1">
    <property type="nucleotide sequence ID" value="NZ_CAWPPI010000029.1"/>
</dbReference>
<keyword evidence="2" id="KW-1185">Reference proteome</keyword>
<dbReference type="EMBL" id="JACXAE010000029">
    <property type="protein sequence ID" value="MBD2771893.1"/>
    <property type="molecule type" value="Genomic_DNA"/>
</dbReference>
<organism evidence="1 2">
    <name type="scientific">Iningainema tapete BLCC-T55</name>
    <dbReference type="NCBI Taxonomy" id="2748662"/>
    <lineage>
        <taxon>Bacteria</taxon>
        <taxon>Bacillati</taxon>
        <taxon>Cyanobacteriota</taxon>
        <taxon>Cyanophyceae</taxon>
        <taxon>Nostocales</taxon>
        <taxon>Scytonemataceae</taxon>
        <taxon>Iningainema tapete</taxon>
    </lineage>
</organism>
<reference evidence="1" key="1">
    <citation type="submission" date="2020-09" db="EMBL/GenBank/DDBJ databases">
        <title>Iningainema tapete sp. nov. (Scytonemataceae, Cyanobacteria) from greenhouses in central Florida (USA) produces two types of nodularin with biosynthetic potential for microcystin-LR and anabaenopeptins.</title>
        <authorList>
            <person name="Berthold D.E."/>
            <person name="Lefler F.W."/>
            <person name="Huang I.-S."/>
            <person name="Abdulla H."/>
            <person name="Zimba P.V."/>
            <person name="Laughinghouse H.D. IV."/>
        </authorList>
    </citation>
    <scope>NUCLEOTIDE SEQUENCE</scope>
    <source>
        <strain evidence="1">BLCCT55</strain>
    </source>
</reference>
<gene>
    <name evidence="1" type="ORF">ICL16_07240</name>
</gene>
<accession>A0A8J6XDY7</accession>
<protein>
    <submittedName>
        <fullName evidence="1">Uncharacterized protein</fullName>
    </submittedName>
</protein>
<proteinExistence type="predicted"/>
<dbReference type="AlphaFoldDB" id="A0A8J6XDY7"/>
<dbReference type="Proteomes" id="UP000629098">
    <property type="component" value="Unassembled WGS sequence"/>
</dbReference>
<comment type="caution">
    <text evidence="1">The sequence shown here is derived from an EMBL/GenBank/DDBJ whole genome shotgun (WGS) entry which is preliminary data.</text>
</comment>
<evidence type="ECO:0000313" key="2">
    <source>
        <dbReference type="Proteomes" id="UP000629098"/>
    </source>
</evidence>